<evidence type="ECO:0008006" key="3">
    <source>
        <dbReference type="Google" id="ProtNLM"/>
    </source>
</evidence>
<organism evidence="1 2">
    <name type="scientific">Archangium gephyra</name>
    <dbReference type="NCBI Taxonomy" id="48"/>
    <lineage>
        <taxon>Bacteria</taxon>
        <taxon>Pseudomonadati</taxon>
        <taxon>Myxococcota</taxon>
        <taxon>Myxococcia</taxon>
        <taxon>Myxococcales</taxon>
        <taxon>Cystobacterineae</taxon>
        <taxon>Archangiaceae</taxon>
        <taxon>Archangium</taxon>
    </lineage>
</organism>
<name>A0A2W5U1W4_9BACT</name>
<gene>
    <name evidence="1" type="ORF">DI536_04270</name>
</gene>
<evidence type="ECO:0000313" key="2">
    <source>
        <dbReference type="Proteomes" id="UP000249061"/>
    </source>
</evidence>
<sequence>MFRYVHRMRVVIITFCRKLEALYGSLLVFQTLRVGFPTAEVFVYDNASIPASRAQIREAAASVGAKFQQGERSVEHWELLSDIINKTEDAVAFVDPDVVFWRSVEGWNFPGALLAGRRLPDFQDPYTQTLTVSRLHTSLLFVPSPVALRSRINQIGDARGGEFAAIAPMQLPTAAGWLRWDTFAAASFALADEAHAFSEEQLDAYDHLFCGSHLDLVVDRISPEWRHRWIDTHANAKDGSLEPLRGLWREQQKYFESLSP</sequence>
<proteinExistence type="predicted"/>
<evidence type="ECO:0000313" key="1">
    <source>
        <dbReference type="EMBL" id="PZR17535.1"/>
    </source>
</evidence>
<dbReference type="Proteomes" id="UP000249061">
    <property type="component" value="Unassembled WGS sequence"/>
</dbReference>
<dbReference type="EMBL" id="QFQP01000002">
    <property type="protein sequence ID" value="PZR17535.1"/>
    <property type="molecule type" value="Genomic_DNA"/>
</dbReference>
<comment type="caution">
    <text evidence="1">The sequence shown here is derived from an EMBL/GenBank/DDBJ whole genome shotgun (WGS) entry which is preliminary data.</text>
</comment>
<protein>
    <recommendedName>
        <fullName evidence="3">Glycosyltransferase</fullName>
    </recommendedName>
</protein>
<dbReference type="AlphaFoldDB" id="A0A2W5U1W4"/>
<reference evidence="1 2" key="1">
    <citation type="submission" date="2017-08" db="EMBL/GenBank/DDBJ databases">
        <title>Infants hospitalized years apart are colonized by the same room-sourced microbial strains.</title>
        <authorList>
            <person name="Brooks B."/>
            <person name="Olm M.R."/>
            <person name="Firek B.A."/>
            <person name="Baker R."/>
            <person name="Thomas B.C."/>
            <person name="Morowitz M.J."/>
            <person name="Banfield J.F."/>
        </authorList>
    </citation>
    <scope>NUCLEOTIDE SEQUENCE [LARGE SCALE GENOMIC DNA]</scope>
    <source>
        <strain evidence="1">S2_003_000_R2_14</strain>
    </source>
</reference>
<accession>A0A2W5U1W4</accession>